<dbReference type="Gene3D" id="1.10.530.10">
    <property type="match status" value="1"/>
</dbReference>
<dbReference type="Proteomes" id="UP000619536">
    <property type="component" value="Unassembled WGS sequence"/>
</dbReference>
<dbReference type="InterPro" id="IPR011098">
    <property type="entry name" value="G5_dom"/>
</dbReference>
<gene>
    <name evidence="3" type="ORF">GCM10007377_09560</name>
</gene>
<dbReference type="SMART" id="SM01208">
    <property type="entry name" value="G5"/>
    <property type="match status" value="1"/>
</dbReference>
<dbReference type="EMBL" id="BMDH01000002">
    <property type="protein sequence ID" value="GGI14163.1"/>
    <property type="molecule type" value="Genomic_DNA"/>
</dbReference>
<dbReference type="Gene3D" id="2.20.230.10">
    <property type="entry name" value="Resuscitation-promoting factor rpfb"/>
    <property type="match status" value="1"/>
</dbReference>
<organism evidence="3 4">
    <name type="scientific">Galliscardovia ingluviei</name>
    <dbReference type="NCBI Taxonomy" id="1769422"/>
    <lineage>
        <taxon>Bacteria</taxon>
        <taxon>Bacillati</taxon>
        <taxon>Actinomycetota</taxon>
        <taxon>Actinomycetes</taxon>
        <taxon>Bifidobacteriales</taxon>
        <taxon>Bifidobacteriaceae</taxon>
        <taxon>Galliscardovia</taxon>
    </lineage>
</organism>
<sequence>MAQHRKQSSLLTKIRTRQGAAIAALATVAILATGGTVWHAVSASPAQSPTNGISQYSATDSSQVNAFKAASRGEFRETLNEGRGGADANTSYIKVVINGQSKVVLGVNFTDVKSVLDQGGITLEPEDTVSPSLTTKVTESTVITIERAGTTVETSESEIPFNTIEEKTDSLPEGTRKVKTEGKNGVMESTNLVTKTGNNVVSSVPFSAYVKQAPVEKVILVGTGKKVSSNSAGSASVNLGTTAPVSQIQQAAHDAVIARGWSEADFTALVQLWNHESGWNPNALNPSSGARGIPQCNPSGGQSCPALGDWQGQITWGLNYIAGRYGSPSHAYSVWLSQRWY</sequence>
<dbReference type="RefSeq" id="WP_188355125.1">
    <property type="nucleotide sequence ID" value="NZ_BMDH01000002.1"/>
</dbReference>
<feature type="domain" description="G5" evidence="2">
    <location>
        <begin position="145"/>
        <end position="225"/>
    </location>
</feature>
<dbReference type="Pfam" id="PF03990">
    <property type="entry name" value="DUF348"/>
    <property type="match status" value="1"/>
</dbReference>
<reference evidence="3" key="2">
    <citation type="submission" date="2020-09" db="EMBL/GenBank/DDBJ databases">
        <authorList>
            <person name="Sun Q."/>
            <person name="Sedlacek I."/>
        </authorList>
    </citation>
    <scope>NUCLEOTIDE SEQUENCE</scope>
    <source>
        <strain evidence="3">CCM 8606</strain>
    </source>
</reference>
<keyword evidence="1" id="KW-0732">Signal</keyword>
<protein>
    <submittedName>
        <fullName evidence="3">G5 domain-containing protein</fullName>
    </submittedName>
</protein>
<comment type="caution">
    <text evidence="3">The sequence shown here is derived from an EMBL/GenBank/DDBJ whole genome shotgun (WGS) entry which is preliminary data.</text>
</comment>
<evidence type="ECO:0000256" key="1">
    <source>
        <dbReference type="ARBA" id="ARBA00022729"/>
    </source>
</evidence>
<dbReference type="Pfam" id="PF07501">
    <property type="entry name" value="G5"/>
    <property type="match status" value="1"/>
</dbReference>
<reference evidence="3" key="1">
    <citation type="journal article" date="2014" name="Int. J. Syst. Evol. Microbiol.">
        <title>Complete genome sequence of Corynebacterium casei LMG S-19264T (=DSM 44701T), isolated from a smear-ripened cheese.</title>
        <authorList>
            <consortium name="US DOE Joint Genome Institute (JGI-PGF)"/>
            <person name="Walter F."/>
            <person name="Albersmeier A."/>
            <person name="Kalinowski J."/>
            <person name="Ruckert C."/>
        </authorList>
    </citation>
    <scope>NUCLEOTIDE SEQUENCE</scope>
    <source>
        <strain evidence="3">CCM 8606</strain>
    </source>
</reference>
<dbReference type="InterPro" id="IPR007137">
    <property type="entry name" value="DUF348"/>
</dbReference>
<dbReference type="SUPFAM" id="SSF53955">
    <property type="entry name" value="Lysozyme-like"/>
    <property type="match status" value="1"/>
</dbReference>
<evidence type="ECO:0000259" key="2">
    <source>
        <dbReference type="PROSITE" id="PS51109"/>
    </source>
</evidence>
<dbReference type="InterPro" id="IPR023346">
    <property type="entry name" value="Lysozyme-like_dom_sf"/>
</dbReference>
<dbReference type="PROSITE" id="PS51109">
    <property type="entry name" value="G5"/>
    <property type="match status" value="1"/>
</dbReference>
<proteinExistence type="predicted"/>
<accession>A0A8J3APP4</accession>
<name>A0A8J3APP4_9BIFI</name>
<evidence type="ECO:0000313" key="3">
    <source>
        <dbReference type="EMBL" id="GGI14163.1"/>
    </source>
</evidence>
<evidence type="ECO:0000313" key="4">
    <source>
        <dbReference type="Proteomes" id="UP000619536"/>
    </source>
</evidence>
<keyword evidence="4" id="KW-1185">Reference proteome</keyword>
<dbReference type="AlphaFoldDB" id="A0A8J3APP4"/>